<dbReference type="GO" id="GO:0006284">
    <property type="term" value="P:base-excision repair"/>
    <property type="evidence" value="ECO:0007669"/>
    <property type="project" value="InterPro"/>
</dbReference>
<dbReference type="RefSeq" id="WP_011448478.1">
    <property type="nucleotide sequence ID" value="NC_007796.1"/>
</dbReference>
<dbReference type="InParanoid" id="Q2FKR8"/>
<keyword evidence="7" id="KW-1185">Reference proteome</keyword>
<keyword evidence="3" id="KW-0408">Iron</keyword>
<evidence type="ECO:0000256" key="3">
    <source>
        <dbReference type="ARBA" id="ARBA00023004"/>
    </source>
</evidence>
<evidence type="ECO:0000256" key="4">
    <source>
        <dbReference type="ARBA" id="ARBA00023014"/>
    </source>
</evidence>
<evidence type="ECO:0000256" key="2">
    <source>
        <dbReference type="ARBA" id="ARBA00022723"/>
    </source>
</evidence>
<dbReference type="Pfam" id="PF00730">
    <property type="entry name" value="HhH-GPD"/>
    <property type="match status" value="1"/>
</dbReference>
<dbReference type="AlphaFoldDB" id="Q2FKR8"/>
<dbReference type="InterPro" id="IPR003265">
    <property type="entry name" value="HhH-GPD_domain"/>
</dbReference>
<dbReference type="SUPFAM" id="SSF48150">
    <property type="entry name" value="DNA-glycosylase"/>
    <property type="match status" value="1"/>
</dbReference>
<dbReference type="SMART" id="SM00478">
    <property type="entry name" value="ENDO3c"/>
    <property type="match status" value="1"/>
</dbReference>
<proteinExistence type="predicted"/>
<dbReference type="EnsemblBacteria" id="ABD41209">
    <property type="protein sequence ID" value="ABD41209"/>
    <property type="gene ID" value="Mhun_1475"/>
</dbReference>
<dbReference type="GO" id="GO:0051539">
    <property type="term" value="F:4 iron, 4 sulfur cluster binding"/>
    <property type="evidence" value="ECO:0007669"/>
    <property type="project" value="UniProtKB-KW"/>
</dbReference>
<dbReference type="Gene3D" id="1.10.1670.10">
    <property type="entry name" value="Helix-hairpin-Helix base-excision DNA repair enzymes (C-terminal)"/>
    <property type="match status" value="1"/>
</dbReference>
<dbReference type="CDD" id="cd00056">
    <property type="entry name" value="ENDO3c"/>
    <property type="match status" value="1"/>
</dbReference>
<dbReference type="eggNOG" id="arCOG00461">
    <property type="taxonomic scope" value="Archaea"/>
</dbReference>
<evidence type="ECO:0000313" key="6">
    <source>
        <dbReference type="EMBL" id="ABD41209.1"/>
    </source>
</evidence>
<evidence type="ECO:0000259" key="5">
    <source>
        <dbReference type="SMART" id="SM00478"/>
    </source>
</evidence>
<dbReference type="Proteomes" id="UP000001941">
    <property type="component" value="Chromosome"/>
</dbReference>
<dbReference type="GeneID" id="3922177"/>
<keyword evidence="4" id="KW-0411">Iron-sulfur</keyword>
<protein>
    <submittedName>
        <fullName evidence="6">DNA-3-methyladenine glycosylase III</fullName>
        <ecNumber evidence="6">3.2.2.-</ecNumber>
    </submittedName>
</protein>
<dbReference type="InterPro" id="IPR023170">
    <property type="entry name" value="HhH_base_excis_C"/>
</dbReference>
<dbReference type="FunCoup" id="Q2FKR8">
    <property type="interactions" value="5"/>
</dbReference>
<dbReference type="KEGG" id="mhu:Mhun_1475"/>
<dbReference type="EC" id="3.2.2.-" evidence="6"/>
<dbReference type="STRING" id="323259.Mhun_1475"/>
<name>Q2FKR8_METHJ</name>
<dbReference type="PIRSF" id="PIRSF001435">
    <property type="entry name" value="Nth"/>
    <property type="match status" value="1"/>
</dbReference>
<dbReference type="PANTHER" id="PTHR10359">
    <property type="entry name" value="A/G-SPECIFIC ADENINE GLYCOSYLASE/ENDONUCLEASE III"/>
    <property type="match status" value="1"/>
</dbReference>
<keyword evidence="6" id="KW-0378">Hydrolase</keyword>
<dbReference type="OrthoDB" id="19248at2157"/>
<dbReference type="Gene3D" id="1.10.340.30">
    <property type="entry name" value="Hypothetical protein, domain 2"/>
    <property type="match status" value="1"/>
</dbReference>
<dbReference type="InterPro" id="IPR011257">
    <property type="entry name" value="DNA_glycosylase"/>
</dbReference>
<dbReference type="EMBL" id="CP000254">
    <property type="protein sequence ID" value="ABD41209.1"/>
    <property type="molecule type" value="Genomic_DNA"/>
</dbReference>
<dbReference type="GO" id="GO:0016798">
    <property type="term" value="F:hydrolase activity, acting on glycosyl bonds"/>
    <property type="evidence" value="ECO:0007669"/>
    <property type="project" value="UniProtKB-KW"/>
</dbReference>
<feature type="domain" description="HhH-GPD" evidence="5">
    <location>
        <begin position="40"/>
        <end position="199"/>
    </location>
</feature>
<keyword evidence="1" id="KW-0004">4Fe-4S</keyword>
<dbReference type="PANTHER" id="PTHR10359:SF19">
    <property type="entry name" value="DNA REPAIR GLYCOSYLASE MJ1434-RELATED"/>
    <property type="match status" value="1"/>
</dbReference>
<reference evidence="7" key="1">
    <citation type="journal article" date="2016" name="Stand. Genomic Sci.">
        <title>Complete genome sequence of Methanospirillum hungatei type strain JF1.</title>
        <authorList>
            <person name="Gunsalus R.P."/>
            <person name="Cook L.E."/>
            <person name="Crable B."/>
            <person name="Rohlin L."/>
            <person name="McDonald E."/>
            <person name="Mouttaki H."/>
            <person name="Sieber J.R."/>
            <person name="Poweleit N."/>
            <person name="Zhou H."/>
            <person name="Lapidus A.L."/>
            <person name="Daligault H.E."/>
            <person name="Land M."/>
            <person name="Gilna P."/>
            <person name="Ivanova N."/>
            <person name="Kyrpides N."/>
            <person name="Culley D.E."/>
            <person name="McInerney M.J."/>
        </authorList>
    </citation>
    <scope>NUCLEOTIDE SEQUENCE [LARGE SCALE GENOMIC DNA]</scope>
    <source>
        <strain evidence="7">ATCC 27890 / DSM 864 / NBRC 100397 / JF-1</strain>
    </source>
</reference>
<organism evidence="6 7">
    <name type="scientific">Methanospirillum hungatei JF-1 (strain ATCC 27890 / DSM 864 / NBRC 100397 / JF-1)</name>
    <dbReference type="NCBI Taxonomy" id="323259"/>
    <lineage>
        <taxon>Archaea</taxon>
        <taxon>Methanobacteriati</taxon>
        <taxon>Methanobacteriota</taxon>
        <taxon>Stenosarchaea group</taxon>
        <taxon>Methanomicrobia</taxon>
        <taxon>Methanomicrobiales</taxon>
        <taxon>Methanospirillaceae</taxon>
        <taxon>Methanospirillum</taxon>
    </lineage>
</organism>
<evidence type="ECO:0000313" key="7">
    <source>
        <dbReference type="Proteomes" id="UP000001941"/>
    </source>
</evidence>
<gene>
    <name evidence="6" type="ordered locus">Mhun_1475</name>
</gene>
<keyword evidence="2" id="KW-0479">Metal-binding</keyword>
<evidence type="ECO:0000256" key="1">
    <source>
        <dbReference type="ARBA" id="ARBA00022485"/>
    </source>
</evidence>
<dbReference type="GO" id="GO:0046872">
    <property type="term" value="F:metal ion binding"/>
    <property type="evidence" value="ECO:0007669"/>
    <property type="project" value="UniProtKB-KW"/>
</dbReference>
<keyword evidence="6" id="KW-0326">Glycosidase</keyword>
<sequence length="226" mass="25895">MRDWNTADLIHFYTALRDAHGLQHWWPADTAFETIIGAILAQNVSWRGARQAVCALQEADLMDADILYQAGQDTIAPLIRSSRYYNQKARKIMTFLSWFLETCDGDVSRMASLPTDQVREELLNLSGFGPETVDSILLYALEKPVFVVDAYTRRIGSRQGWFEDDASYDQMQEFFMNRLSPDVPLYNDYHAQIVYLGNKLCKKTPLCSICPVRDTGSTRCQYARPE</sequence>
<accession>Q2FKR8</accession>
<dbReference type="HOGENOM" id="CLU_012862_6_0_2"/>